<evidence type="ECO:0000256" key="1">
    <source>
        <dbReference type="SAM" id="MobiDB-lite"/>
    </source>
</evidence>
<feature type="compositionally biased region" description="Low complexity" evidence="1">
    <location>
        <begin position="117"/>
        <end position="128"/>
    </location>
</feature>
<evidence type="ECO:0000313" key="3">
    <source>
        <dbReference type="EMBL" id="KXJ89987.1"/>
    </source>
</evidence>
<gene>
    <name evidence="3" type="ORF">Micbo1qcDRAFT_205611</name>
</gene>
<accession>A0A136IYK2</accession>
<sequence>MSHPAFSQATHRHAQIWAVLAASVCLSFAGFALYGMHFVIQELDVPLSTMIEAGSGSNNSSGEGWGAAATTTMNGYHDITFAGLLALRFLALCNGLSAVLTSASVALLPLRKKTNPDTVTNAAATTGDNDNDDHSTRATVAFPTNTDPGNERQQHSTTTPRRSNRSPHVSLLALAVLTFLLSALYIIASVLYLLNNPAMQQPWLSLPRYFRRRPGQEGTATTTWCSDADNSGSSSREGQAFLRNLQLATGFWFRGDVAAACIGIISAGVVVRSEVLRRLDAGGGRGAGGGWLTSSSSSGSRRERW</sequence>
<evidence type="ECO:0000256" key="2">
    <source>
        <dbReference type="SAM" id="Phobius"/>
    </source>
</evidence>
<keyword evidence="2" id="KW-1133">Transmembrane helix</keyword>
<feature type="region of interest" description="Disordered" evidence="1">
    <location>
        <begin position="117"/>
        <end position="165"/>
    </location>
</feature>
<evidence type="ECO:0000313" key="4">
    <source>
        <dbReference type="Proteomes" id="UP000070501"/>
    </source>
</evidence>
<name>A0A136IYK2_9PEZI</name>
<organism evidence="3 4">
    <name type="scientific">Microdochium bolleyi</name>
    <dbReference type="NCBI Taxonomy" id="196109"/>
    <lineage>
        <taxon>Eukaryota</taxon>
        <taxon>Fungi</taxon>
        <taxon>Dikarya</taxon>
        <taxon>Ascomycota</taxon>
        <taxon>Pezizomycotina</taxon>
        <taxon>Sordariomycetes</taxon>
        <taxon>Xylariomycetidae</taxon>
        <taxon>Xylariales</taxon>
        <taxon>Microdochiaceae</taxon>
        <taxon>Microdochium</taxon>
    </lineage>
</organism>
<feature type="transmembrane region" description="Helical" evidence="2">
    <location>
        <begin position="85"/>
        <end position="108"/>
    </location>
</feature>
<keyword evidence="2" id="KW-0472">Membrane</keyword>
<dbReference type="InParanoid" id="A0A136IYK2"/>
<reference evidence="4" key="1">
    <citation type="submission" date="2016-02" db="EMBL/GenBank/DDBJ databases">
        <title>Draft genome sequence of Microdochium bolleyi, a fungal endophyte of beachgrass.</title>
        <authorList>
            <consortium name="DOE Joint Genome Institute"/>
            <person name="David A.S."/>
            <person name="May G."/>
            <person name="Haridas S."/>
            <person name="Lim J."/>
            <person name="Wang M."/>
            <person name="Labutti K."/>
            <person name="Lipzen A."/>
            <person name="Barry K."/>
            <person name="Grigoriev I.V."/>
        </authorList>
    </citation>
    <scope>NUCLEOTIDE SEQUENCE [LARGE SCALE GENOMIC DNA]</scope>
    <source>
        <strain evidence="4">J235TASD1</strain>
    </source>
</reference>
<feature type="transmembrane region" description="Helical" evidence="2">
    <location>
        <begin position="171"/>
        <end position="194"/>
    </location>
</feature>
<proteinExistence type="predicted"/>
<dbReference type="EMBL" id="KQ964253">
    <property type="protein sequence ID" value="KXJ89987.1"/>
    <property type="molecule type" value="Genomic_DNA"/>
</dbReference>
<dbReference type="OrthoDB" id="10593060at2759"/>
<feature type="transmembrane region" description="Helical" evidence="2">
    <location>
        <begin position="251"/>
        <end position="271"/>
    </location>
</feature>
<keyword evidence="4" id="KW-1185">Reference proteome</keyword>
<dbReference type="Proteomes" id="UP000070501">
    <property type="component" value="Unassembled WGS sequence"/>
</dbReference>
<feature type="transmembrane region" description="Helical" evidence="2">
    <location>
        <begin position="16"/>
        <end position="40"/>
    </location>
</feature>
<protein>
    <submittedName>
        <fullName evidence="3">Uncharacterized protein</fullName>
    </submittedName>
</protein>
<keyword evidence="2" id="KW-0812">Transmembrane</keyword>
<dbReference type="AlphaFoldDB" id="A0A136IYK2"/>